<dbReference type="Proteomes" id="UP001216510">
    <property type="component" value="Chromosome"/>
</dbReference>
<dbReference type="RefSeq" id="WP_277414283.1">
    <property type="nucleotide sequence ID" value="NZ_CP119083.1"/>
</dbReference>
<reference evidence="1 2" key="1">
    <citation type="submission" date="2023-02" db="EMBL/GenBank/DDBJ databases">
        <title>Gemone sequence of Telluria chitinolytica ACM 3522T.</title>
        <authorList>
            <person name="Frediansyah A."/>
            <person name="Miess H."/>
            <person name="Gross H."/>
        </authorList>
    </citation>
    <scope>NUCLEOTIDE SEQUENCE [LARGE SCALE GENOMIC DNA]</scope>
    <source>
        <strain evidence="1 2">ACM 3522</strain>
    </source>
</reference>
<dbReference type="EMBL" id="CP119083">
    <property type="protein sequence ID" value="WEF31511.1"/>
    <property type="molecule type" value="Genomic_DNA"/>
</dbReference>
<evidence type="ECO:0000313" key="2">
    <source>
        <dbReference type="Proteomes" id="UP001216510"/>
    </source>
</evidence>
<name>A0ABY8B720_9BURK</name>
<gene>
    <name evidence="1" type="ORF">PX653_18880</name>
</gene>
<accession>A0ABY8B720</accession>
<organism evidence="1 2">
    <name type="scientific">Pseudoduganella chitinolytica</name>
    <dbReference type="NCBI Taxonomy" id="34070"/>
    <lineage>
        <taxon>Bacteria</taxon>
        <taxon>Pseudomonadati</taxon>
        <taxon>Pseudomonadota</taxon>
        <taxon>Betaproteobacteria</taxon>
        <taxon>Burkholderiales</taxon>
        <taxon>Oxalobacteraceae</taxon>
        <taxon>Telluria group</taxon>
        <taxon>Pseudoduganella</taxon>
    </lineage>
</organism>
<proteinExistence type="predicted"/>
<protein>
    <submittedName>
        <fullName evidence="1">Uncharacterized protein</fullName>
    </submittedName>
</protein>
<keyword evidence="2" id="KW-1185">Reference proteome</keyword>
<evidence type="ECO:0000313" key="1">
    <source>
        <dbReference type="EMBL" id="WEF31511.1"/>
    </source>
</evidence>
<sequence length="43" mass="4426">MALPALAAIVPQALSLAKPLLEIAPMAIKGLTRDDGKNPDDSV</sequence>